<organism evidence="1 3">
    <name type="scientific">Didymodactylos carnosus</name>
    <dbReference type="NCBI Taxonomy" id="1234261"/>
    <lineage>
        <taxon>Eukaryota</taxon>
        <taxon>Metazoa</taxon>
        <taxon>Spiralia</taxon>
        <taxon>Gnathifera</taxon>
        <taxon>Rotifera</taxon>
        <taxon>Eurotatoria</taxon>
        <taxon>Bdelloidea</taxon>
        <taxon>Philodinida</taxon>
        <taxon>Philodinidae</taxon>
        <taxon>Didymodactylos</taxon>
    </lineage>
</organism>
<name>A0A816EPL6_9BILA</name>
<dbReference type="AlphaFoldDB" id="A0A816EPL6"/>
<feature type="non-terminal residue" evidence="1">
    <location>
        <position position="1"/>
    </location>
</feature>
<dbReference type="EMBL" id="CAJNOQ010051890">
    <property type="protein sequence ID" value="CAF1652122.1"/>
    <property type="molecule type" value="Genomic_DNA"/>
</dbReference>
<dbReference type="Proteomes" id="UP000663829">
    <property type="component" value="Unassembled WGS sequence"/>
</dbReference>
<reference evidence="1" key="1">
    <citation type="submission" date="2021-02" db="EMBL/GenBank/DDBJ databases">
        <authorList>
            <person name="Nowell W R."/>
        </authorList>
    </citation>
    <scope>NUCLEOTIDE SEQUENCE</scope>
</reference>
<evidence type="ECO:0000313" key="3">
    <source>
        <dbReference type="Proteomes" id="UP000663829"/>
    </source>
</evidence>
<protein>
    <submittedName>
        <fullName evidence="1">Uncharacterized protein</fullName>
    </submittedName>
</protein>
<sequence length="136" mass="16015">MHIYLEGIRKKQLGLFFNTLSDNNRINWSRICNGIGQFSYPLSDQAPSPDFSWKKANSLPLSSSETLSLMKHLPFIMRNILGEDPELNEQYECLLIQKYLTQYDELYDREQRIPKHHYMIHLAKQLKTLGPLRFAN</sequence>
<dbReference type="EMBL" id="CAJOBC010122874">
    <property type="protein sequence ID" value="CAF4582422.1"/>
    <property type="molecule type" value="Genomic_DNA"/>
</dbReference>
<evidence type="ECO:0000313" key="1">
    <source>
        <dbReference type="EMBL" id="CAF1652122.1"/>
    </source>
</evidence>
<evidence type="ECO:0000313" key="2">
    <source>
        <dbReference type="EMBL" id="CAF4582422.1"/>
    </source>
</evidence>
<accession>A0A816EPL6</accession>
<comment type="caution">
    <text evidence="1">The sequence shown here is derived from an EMBL/GenBank/DDBJ whole genome shotgun (WGS) entry which is preliminary data.</text>
</comment>
<keyword evidence="3" id="KW-1185">Reference proteome</keyword>
<proteinExistence type="predicted"/>
<dbReference type="Proteomes" id="UP000681722">
    <property type="component" value="Unassembled WGS sequence"/>
</dbReference>
<gene>
    <name evidence="1" type="ORF">GPM918_LOCUS45569</name>
    <name evidence="2" type="ORF">SRO942_LOCUS48189</name>
</gene>